<organism evidence="3 4">
    <name type="scientific">Thelephora terrestris</name>
    <dbReference type="NCBI Taxonomy" id="56493"/>
    <lineage>
        <taxon>Eukaryota</taxon>
        <taxon>Fungi</taxon>
        <taxon>Dikarya</taxon>
        <taxon>Basidiomycota</taxon>
        <taxon>Agaricomycotina</taxon>
        <taxon>Agaricomycetes</taxon>
        <taxon>Thelephorales</taxon>
        <taxon>Thelephoraceae</taxon>
        <taxon>Thelephora</taxon>
    </lineage>
</organism>
<comment type="caution">
    <text evidence="3">The sequence shown here is derived from an EMBL/GenBank/DDBJ whole genome shotgun (WGS) entry which is preliminary data.</text>
</comment>
<dbReference type="Proteomes" id="UP000736335">
    <property type="component" value="Unassembled WGS sequence"/>
</dbReference>
<feature type="domain" description="DUF6535" evidence="2">
    <location>
        <begin position="23"/>
        <end position="185"/>
    </location>
</feature>
<feature type="transmembrane region" description="Helical" evidence="1">
    <location>
        <begin position="199"/>
        <end position="225"/>
    </location>
</feature>
<sequence>MHESWRQGGPPAQEDYRAQFYDKYWKVAEEHDKKFLKKYDLDFNTTLIFAGLLSAVTSAFIIQVNSQLQPNSGVETTALLRSFIHKIDNTMFGNVSTPPQWGGPSWATVLAQIFLVISLAASLFSAFLAVLGKQWLSCYESIDLRETVIERGQNRQQKLDGLVTWRFHRVMESLPLMLQVALFFLGYAVPLSLMDNSTMISFVALGLTSFGVLLHFSVVIAGAVFKNCPYQTSASYLLRHLRPKSPSIVHSLEVSNKLAVTPPNRSITMVEPERVDLQCVSWILWTSPDKTLHLSTLLYLASISTLDGVDPTLVLNCFYIFASCTSLRDQRVAIMQGSEQLAAVSAKCLSRCWEHHVSTTNPRISRVLEDLRRRYTRVFPINTDFGGLPFGAMIVRIHSLSHQVRNIWKSNSEPALQAYTGSPSWPIRYSRQLLEDAQEGYRMTQNKKVPRRILWSALRSLSLDPPDSAFDVAHYLMVIAIDLDLDILTIVALDAR</sequence>
<dbReference type="EMBL" id="WIUZ02000016">
    <property type="protein sequence ID" value="KAF9780468.1"/>
    <property type="molecule type" value="Genomic_DNA"/>
</dbReference>
<dbReference type="InterPro" id="IPR045338">
    <property type="entry name" value="DUF6535"/>
</dbReference>
<accession>A0A9P6L2Y3</accession>
<evidence type="ECO:0000313" key="4">
    <source>
        <dbReference type="Proteomes" id="UP000736335"/>
    </source>
</evidence>
<feature type="transmembrane region" description="Helical" evidence="1">
    <location>
        <begin position="43"/>
        <end position="62"/>
    </location>
</feature>
<reference evidence="3" key="2">
    <citation type="submission" date="2020-11" db="EMBL/GenBank/DDBJ databases">
        <authorList>
            <consortium name="DOE Joint Genome Institute"/>
            <person name="Kuo A."/>
            <person name="Miyauchi S."/>
            <person name="Kiss E."/>
            <person name="Drula E."/>
            <person name="Kohler A."/>
            <person name="Sanchez-Garcia M."/>
            <person name="Andreopoulos B."/>
            <person name="Barry K.W."/>
            <person name="Bonito G."/>
            <person name="Buee M."/>
            <person name="Carver A."/>
            <person name="Chen C."/>
            <person name="Cichocki N."/>
            <person name="Clum A."/>
            <person name="Culley D."/>
            <person name="Crous P.W."/>
            <person name="Fauchery L."/>
            <person name="Girlanda M."/>
            <person name="Hayes R."/>
            <person name="Keri Z."/>
            <person name="Labutti K."/>
            <person name="Lipzen A."/>
            <person name="Lombard V."/>
            <person name="Magnuson J."/>
            <person name="Maillard F."/>
            <person name="Morin E."/>
            <person name="Murat C."/>
            <person name="Nolan M."/>
            <person name="Ohm R."/>
            <person name="Pangilinan J."/>
            <person name="Pereira M."/>
            <person name="Perotto S."/>
            <person name="Peter M."/>
            <person name="Riley R."/>
            <person name="Sitrit Y."/>
            <person name="Stielow B."/>
            <person name="Szollosi G."/>
            <person name="Zifcakova L."/>
            <person name="Stursova M."/>
            <person name="Spatafora J.W."/>
            <person name="Tedersoo L."/>
            <person name="Vaario L.-M."/>
            <person name="Yamada A."/>
            <person name="Yan M."/>
            <person name="Wang P."/>
            <person name="Xu J."/>
            <person name="Bruns T."/>
            <person name="Baldrian P."/>
            <person name="Vilgalys R."/>
            <person name="Henrissat B."/>
            <person name="Grigoriev I.V."/>
            <person name="Hibbett D."/>
            <person name="Nagy L.G."/>
            <person name="Martin F.M."/>
        </authorList>
    </citation>
    <scope>NUCLEOTIDE SEQUENCE</scope>
    <source>
        <strain evidence="3">UH-Tt-Lm1</strain>
    </source>
</reference>
<reference evidence="3" key="1">
    <citation type="journal article" date="2020" name="Nat. Commun.">
        <title>Large-scale genome sequencing of mycorrhizal fungi provides insights into the early evolution of symbiotic traits.</title>
        <authorList>
            <person name="Miyauchi S."/>
            <person name="Kiss E."/>
            <person name="Kuo A."/>
            <person name="Drula E."/>
            <person name="Kohler A."/>
            <person name="Sanchez-Garcia M."/>
            <person name="Morin E."/>
            <person name="Andreopoulos B."/>
            <person name="Barry K.W."/>
            <person name="Bonito G."/>
            <person name="Buee M."/>
            <person name="Carver A."/>
            <person name="Chen C."/>
            <person name="Cichocki N."/>
            <person name="Clum A."/>
            <person name="Culley D."/>
            <person name="Crous P.W."/>
            <person name="Fauchery L."/>
            <person name="Girlanda M."/>
            <person name="Hayes R.D."/>
            <person name="Keri Z."/>
            <person name="LaButti K."/>
            <person name="Lipzen A."/>
            <person name="Lombard V."/>
            <person name="Magnuson J."/>
            <person name="Maillard F."/>
            <person name="Murat C."/>
            <person name="Nolan M."/>
            <person name="Ohm R.A."/>
            <person name="Pangilinan J."/>
            <person name="Pereira M.F."/>
            <person name="Perotto S."/>
            <person name="Peter M."/>
            <person name="Pfister S."/>
            <person name="Riley R."/>
            <person name="Sitrit Y."/>
            <person name="Stielow J.B."/>
            <person name="Szollosi G."/>
            <person name="Zifcakova L."/>
            <person name="Stursova M."/>
            <person name="Spatafora J.W."/>
            <person name="Tedersoo L."/>
            <person name="Vaario L.M."/>
            <person name="Yamada A."/>
            <person name="Yan M."/>
            <person name="Wang P."/>
            <person name="Xu J."/>
            <person name="Bruns T."/>
            <person name="Baldrian P."/>
            <person name="Vilgalys R."/>
            <person name="Dunand C."/>
            <person name="Henrissat B."/>
            <person name="Grigoriev I.V."/>
            <person name="Hibbett D."/>
            <person name="Nagy L.G."/>
            <person name="Martin F.M."/>
        </authorList>
    </citation>
    <scope>NUCLEOTIDE SEQUENCE</scope>
    <source>
        <strain evidence="3">UH-Tt-Lm1</strain>
    </source>
</reference>
<dbReference type="AlphaFoldDB" id="A0A9P6L2Y3"/>
<dbReference type="OrthoDB" id="3158308at2759"/>
<evidence type="ECO:0000313" key="3">
    <source>
        <dbReference type="EMBL" id="KAF9780468.1"/>
    </source>
</evidence>
<feature type="transmembrane region" description="Helical" evidence="1">
    <location>
        <begin position="174"/>
        <end position="193"/>
    </location>
</feature>
<keyword evidence="1" id="KW-0812">Transmembrane</keyword>
<feature type="transmembrane region" description="Helical" evidence="1">
    <location>
        <begin position="109"/>
        <end position="131"/>
    </location>
</feature>
<keyword evidence="1" id="KW-1133">Transmembrane helix</keyword>
<evidence type="ECO:0000259" key="2">
    <source>
        <dbReference type="Pfam" id="PF20153"/>
    </source>
</evidence>
<proteinExistence type="predicted"/>
<keyword evidence="4" id="KW-1185">Reference proteome</keyword>
<name>A0A9P6L2Y3_9AGAM</name>
<evidence type="ECO:0000256" key="1">
    <source>
        <dbReference type="SAM" id="Phobius"/>
    </source>
</evidence>
<gene>
    <name evidence="3" type="ORF">BJ322DRAFT_294510</name>
</gene>
<keyword evidence="1" id="KW-0472">Membrane</keyword>
<protein>
    <recommendedName>
        <fullName evidence="2">DUF6535 domain-containing protein</fullName>
    </recommendedName>
</protein>
<dbReference type="Pfam" id="PF20153">
    <property type="entry name" value="DUF6535"/>
    <property type="match status" value="1"/>
</dbReference>